<dbReference type="EC" id="2.1.2.9" evidence="2 5"/>
<dbReference type="SUPFAM" id="SSF53328">
    <property type="entry name" value="Formyltransferase"/>
    <property type="match status" value="1"/>
</dbReference>
<dbReference type="EMBL" id="MHSU01000014">
    <property type="protein sequence ID" value="OHA50581.1"/>
    <property type="molecule type" value="Genomic_DNA"/>
</dbReference>
<dbReference type="AlphaFoldDB" id="A0A1G2PSJ5"/>
<comment type="function">
    <text evidence="5">Attaches a formyl group to the free amino group of methionyl-tRNA(fMet). The formyl group appears to play a dual role in the initiator identity of N-formylmethionyl-tRNA by promoting its recognition by IF2 and preventing the misappropriation of this tRNA by the elongation apparatus.</text>
</comment>
<evidence type="ECO:0000259" key="8">
    <source>
        <dbReference type="Pfam" id="PF02911"/>
    </source>
</evidence>
<dbReference type="CDD" id="cd08646">
    <property type="entry name" value="FMT_core_Met-tRNA-FMT_N"/>
    <property type="match status" value="1"/>
</dbReference>
<dbReference type="GO" id="GO:0004479">
    <property type="term" value="F:methionyl-tRNA formyltransferase activity"/>
    <property type="evidence" value="ECO:0007669"/>
    <property type="project" value="UniProtKB-UniRule"/>
</dbReference>
<evidence type="ECO:0000256" key="4">
    <source>
        <dbReference type="ARBA" id="ARBA00022917"/>
    </source>
</evidence>
<evidence type="ECO:0000256" key="6">
    <source>
        <dbReference type="SAM" id="Coils"/>
    </source>
</evidence>
<dbReference type="Proteomes" id="UP000178646">
    <property type="component" value="Unassembled WGS sequence"/>
</dbReference>
<feature type="binding site" evidence="5">
    <location>
        <begin position="114"/>
        <end position="117"/>
    </location>
    <ligand>
        <name>(6S)-5,6,7,8-tetrahydrofolate</name>
        <dbReference type="ChEBI" id="CHEBI:57453"/>
    </ligand>
</feature>
<reference evidence="9 10" key="1">
    <citation type="journal article" date="2016" name="Nat. Commun.">
        <title>Thousands of microbial genomes shed light on interconnected biogeochemical processes in an aquifer system.</title>
        <authorList>
            <person name="Anantharaman K."/>
            <person name="Brown C.T."/>
            <person name="Hug L.A."/>
            <person name="Sharon I."/>
            <person name="Castelle C.J."/>
            <person name="Probst A.J."/>
            <person name="Thomas B.C."/>
            <person name="Singh A."/>
            <person name="Wilkins M.J."/>
            <person name="Karaoz U."/>
            <person name="Brodie E.L."/>
            <person name="Williams K.H."/>
            <person name="Hubbard S.S."/>
            <person name="Banfield J.F."/>
        </authorList>
    </citation>
    <scope>NUCLEOTIDE SEQUENCE [LARGE SCALE GENOMIC DNA]</scope>
</reference>
<dbReference type="InterPro" id="IPR011034">
    <property type="entry name" value="Formyl_transferase-like_C_sf"/>
</dbReference>
<dbReference type="GO" id="GO:0005829">
    <property type="term" value="C:cytosol"/>
    <property type="evidence" value="ECO:0007669"/>
    <property type="project" value="TreeGrafter"/>
</dbReference>
<organism evidence="9 10">
    <name type="scientific">Candidatus Terrybacteria bacterium RIFCSPHIGHO2_02_41_19</name>
    <dbReference type="NCBI Taxonomy" id="1802364"/>
    <lineage>
        <taxon>Bacteria</taxon>
        <taxon>Candidatus Terryibacteriota</taxon>
    </lineage>
</organism>
<evidence type="ECO:0000259" key="7">
    <source>
        <dbReference type="Pfam" id="PF00551"/>
    </source>
</evidence>
<dbReference type="Gene3D" id="3.40.50.12230">
    <property type="match status" value="1"/>
</dbReference>
<dbReference type="PANTHER" id="PTHR11138">
    <property type="entry name" value="METHIONYL-TRNA FORMYLTRANSFERASE"/>
    <property type="match status" value="1"/>
</dbReference>
<dbReference type="Pfam" id="PF00551">
    <property type="entry name" value="Formyl_trans_N"/>
    <property type="match status" value="1"/>
</dbReference>
<keyword evidence="4 5" id="KW-0648">Protein biosynthesis</keyword>
<evidence type="ECO:0000256" key="5">
    <source>
        <dbReference type="HAMAP-Rule" id="MF_00182"/>
    </source>
</evidence>
<gene>
    <name evidence="5" type="primary">fmt</name>
    <name evidence="9" type="ORF">A2W59_01285</name>
</gene>
<evidence type="ECO:0000256" key="2">
    <source>
        <dbReference type="ARBA" id="ARBA00012261"/>
    </source>
</evidence>
<comment type="catalytic activity">
    <reaction evidence="5">
        <text>L-methionyl-tRNA(fMet) + (6R)-10-formyltetrahydrofolate = N-formyl-L-methionyl-tRNA(fMet) + (6S)-5,6,7,8-tetrahydrofolate + H(+)</text>
        <dbReference type="Rhea" id="RHEA:24380"/>
        <dbReference type="Rhea" id="RHEA-COMP:9952"/>
        <dbReference type="Rhea" id="RHEA-COMP:9953"/>
        <dbReference type="ChEBI" id="CHEBI:15378"/>
        <dbReference type="ChEBI" id="CHEBI:57453"/>
        <dbReference type="ChEBI" id="CHEBI:78530"/>
        <dbReference type="ChEBI" id="CHEBI:78844"/>
        <dbReference type="ChEBI" id="CHEBI:195366"/>
        <dbReference type="EC" id="2.1.2.9"/>
    </reaction>
</comment>
<evidence type="ECO:0000313" key="9">
    <source>
        <dbReference type="EMBL" id="OHA50581.1"/>
    </source>
</evidence>
<dbReference type="NCBIfam" id="TIGR00460">
    <property type="entry name" value="fmt"/>
    <property type="match status" value="1"/>
</dbReference>
<proteinExistence type="inferred from homology"/>
<dbReference type="InterPro" id="IPR036477">
    <property type="entry name" value="Formyl_transf_N_sf"/>
</dbReference>
<accession>A0A1G2PSJ5</accession>
<dbReference type="Pfam" id="PF02911">
    <property type="entry name" value="Formyl_trans_C"/>
    <property type="match status" value="1"/>
</dbReference>
<dbReference type="InterPro" id="IPR041711">
    <property type="entry name" value="Met-tRNA-FMT_N"/>
</dbReference>
<dbReference type="InterPro" id="IPR005793">
    <property type="entry name" value="Formyl_trans_C"/>
</dbReference>
<comment type="similarity">
    <text evidence="1 5">Belongs to the Fmt family.</text>
</comment>
<feature type="coiled-coil region" evidence="6">
    <location>
        <begin position="169"/>
        <end position="196"/>
    </location>
</feature>
<dbReference type="InterPro" id="IPR002376">
    <property type="entry name" value="Formyl_transf_N"/>
</dbReference>
<dbReference type="PANTHER" id="PTHR11138:SF5">
    <property type="entry name" value="METHIONYL-TRNA FORMYLTRANSFERASE, MITOCHONDRIAL"/>
    <property type="match status" value="1"/>
</dbReference>
<evidence type="ECO:0000256" key="3">
    <source>
        <dbReference type="ARBA" id="ARBA00022679"/>
    </source>
</evidence>
<keyword evidence="3 5" id="KW-0808">Transferase</keyword>
<comment type="caution">
    <text evidence="9">The sequence shown here is derived from an EMBL/GenBank/DDBJ whole genome shotgun (WGS) entry which is preliminary data.</text>
</comment>
<keyword evidence="6" id="KW-0175">Coiled coil</keyword>
<feature type="domain" description="Formyl transferase C-terminal" evidence="8">
    <location>
        <begin position="227"/>
        <end position="269"/>
    </location>
</feature>
<evidence type="ECO:0000313" key="10">
    <source>
        <dbReference type="Proteomes" id="UP000178646"/>
    </source>
</evidence>
<dbReference type="SUPFAM" id="SSF50486">
    <property type="entry name" value="FMT C-terminal domain-like"/>
    <property type="match status" value="1"/>
</dbReference>
<dbReference type="HAMAP" id="MF_00182">
    <property type="entry name" value="Formyl_trans"/>
    <property type="match status" value="1"/>
</dbReference>
<feature type="domain" description="Formyl transferase N-terminal" evidence="7">
    <location>
        <begin position="7"/>
        <end position="176"/>
    </location>
</feature>
<dbReference type="InterPro" id="IPR005794">
    <property type="entry name" value="Fmt"/>
</dbReference>
<protein>
    <recommendedName>
        <fullName evidence="2 5">Methionyl-tRNA formyltransferase</fullName>
        <ecNumber evidence="2 5">2.1.2.9</ecNumber>
    </recommendedName>
</protein>
<sequence length="302" mass="34575">MTNKNLNFVFFGTSEFAVKILDKLIENGYVPSLVITTPDKPKGRKMIMTPPPVKVFAQAHNLKIIQPERLAVKPPSGGLTAKRLDLFIVASYGKIIPKSILDIPKFGTLNVHPSLLPKFRGPSPIQSFILSGEEKTGVTIMLMDEQVDHGQILSQKEFEARSTKHEFRNKFQIQNSENLKLNAKQLEEKLAELGGQMLVDVIPKWIKGEIKAKEQDHSQATFTKKTNKEDGFVDLEKDSPEIIYRKFLAFQPWPGIYYFTQKNNQKNRVIITDIEFQNGRLLIKKVKPESKKEMEYEKFMNL</sequence>
<name>A0A1G2PSJ5_9BACT</name>
<evidence type="ECO:0000256" key="1">
    <source>
        <dbReference type="ARBA" id="ARBA00010699"/>
    </source>
</evidence>